<dbReference type="EMBL" id="JAKOGI010000066">
    <property type="protein sequence ID" value="KAJ8445960.1"/>
    <property type="molecule type" value="Genomic_DNA"/>
</dbReference>
<sequence>MADGGLNNHAEPKISAVILDLDGTLLNTEVASRGVLREFLASYGKVLITDNEHRRVGKTQKESAVAIVKNYELPLTPEQFNAQITPMYRAKWKDAKALPGANRLIRHLHKRHIQLALASNSSREYIEDKISYQRGWKECFSVILGSDQVPLGKPSPDL</sequence>
<dbReference type="InterPro" id="IPR036412">
    <property type="entry name" value="HAD-like_sf"/>
</dbReference>
<organism evidence="1 2">
    <name type="scientific">Carnegiea gigantea</name>
    <dbReference type="NCBI Taxonomy" id="171969"/>
    <lineage>
        <taxon>Eukaryota</taxon>
        <taxon>Viridiplantae</taxon>
        <taxon>Streptophyta</taxon>
        <taxon>Embryophyta</taxon>
        <taxon>Tracheophyta</taxon>
        <taxon>Spermatophyta</taxon>
        <taxon>Magnoliopsida</taxon>
        <taxon>eudicotyledons</taxon>
        <taxon>Gunneridae</taxon>
        <taxon>Pentapetalae</taxon>
        <taxon>Caryophyllales</taxon>
        <taxon>Cactineae</taxon>
        <taxon>Cactaceae</taxon>
        <taxon>Cactoideae</taxon>
        <taxon>Echinocereeae</taxon>
        <taxon>Carnegiea</taxon>
    </lineage>
</organism>
<dbReference type="InterPro" id="IPR023214">
    <property type="entry name" value="HAD_sf"/>
</dbReference>
<dbReference type="AlphaFoldDB" id="A0A9Q1KN14"/>
<protein>
    <submittedName>
        <fullName evidence="1">Uncharacterized protein</fullName>
    </submittedName>
</protein>
<dbReference type="PANTHER" id="PTHR18901">
    <property type="entry name" value="2-DEOXYGLUCOSE-6-PHOSPHATE PHOSPHATASE 2"/>
    <property type="match status" value="1"/>
</dbReference>
<dbReference type="GO" id="GO:0006114">
    <property type="term" value="P:glycerol biosynthetic process"/>
    <property type="evidence" value="ECO:0007669"/>
    <property type="project" value="TreeGrafter"/>
</dbReference>
<dbReference type="SFLD" id="SFLDS00003">
    <property type="entry name" value="Haloacid_Dehalogenase"/>
    <property type="match status" value="1"/>
</dbReference>
<dbReference type="GO" id="GO:0043136">
    <property type="term" value="F:sn-glycerol 3-phosphatase activity"/>
    <property type="evidence" value="ECO:0007669"/>
    <property type="project" value="TreeGrafter"/>
</dbReference>
<proteinExistence type="predicted"/>
<dbReference type="InterPro" id="IPR023198">
    <property type="entry name" value="PGP-like_dom2"/>
</dbReference>
<dbReference type="InterPro" id="IPR006439">
    <property type="entry name" value="HAD-SF_hydro_IA"/>
</dbReference>
<dbReference type="Gene3D" id="1.10.150.240">
    <property type="entry name" value="Putative phosphatase, domain 2"/>
    <property type="match status" value="1"/>
</dbReference>
<dbReference type="OrthoDB" id="276388at2759"/>
<dbReference type="SFLD" id="SFLDG01129">
    <property type="entry name" value="C1.5:_HAD__Beta-PGM__Phosphata"/>
    <property type="match status" value="1"/>
</dbReference>
<dbReference type="FunFam" id="1.10.150.240:FF:000001">
    <property type="entry name" value="Haloacid dehalogenase-like hydrolase domain"/>
    <property type="match status" value="1"/>
</dbReference>
<evidence type="ECO:0000313" key="1">
    <source>
        <dbReference type="EMBL" id="KAJ8445960.1"/>
    </source>
</evidence>
<dbReference type="Gene3D" id="3.40.50.1000">
    <property type="entry name" value="HAD superfamily/HAD-like"/>
    <property type="match status" value="1"/>
</dbReference>
<dbReference type="InterPro" id="IPR041492">
    <property type="entry name" value="HAD_2"/>
</dbReference>
<dbReference type="Proteomes" id="UP001153076">
    <property type="component" value="Unassembled WGS sequence"/>
</dbReference>
<dbReference type="SUPFAM" id="SSF56784">
    <property type="entry name" value="HAD-like"/>
    <property type="match status" value="1"/>
</dbReference>
<dbReference type="PANTHER" id="PTHR18901:SF44">
    <property type="entry name" value="OS01G0757900 PROTEIN"/>
    <property type="match status" value="1"/>
</dbReference>
<accession>A0A9Q1KN14</accession>
<keyword evidence="2" id="KW-1185">Reference proteome</keyword>
<gene>
    <name evidence="1" type="ORF">Cgig2_001278</name>
</gene>
<dbReference type="PRINTS" id="PR00413">
    <property type="entry name" value="HADHALOGNASE"/>
</dbReference>
<evidence type="ECO:0000313" key="2">
    <source>
        <dbReference type="Proteomes" id="UP001153076"/>
    </source>
</evidence>
<dbReference type="Pfam" id="PF13419">
    <property type="entry name" value="HAD_2"/>
    <property type="match status" value="1"/>
</dbReference>
<name>A0A9Q1KN14_9CARY</name>
<dbReference type="PROSITE" id="PS01228">
    <property type="entry name" value="COF_1"/>
    <property type="match status" value="1"/>
</dbReference>
<reference evidence="1" key="1">
    <citation type="submission" date="2022-04" db="EMBL/GenBank/DDBJ databases">
        <title>Carnegiea gigantea Genome sequencing and assembly v2.</title>
        <authorList>
            <person name="Copetti D."/>
            <person name="Sanderson M.J."/>
            <person name="Burquez A."/>
            <person name="Wojciechowski M.F."/>
        </authorList>
    </citation>
    <scope>NUCLEOTIDE SEQUENCE</scope>
    <source>
        <strain evidence="1">SGP5-SGP5p</strain>
        <tissue evidence="1">Aerial part</tissue>
    </source>
</reference>
<comment type="caution">
    <text evidence="1">The sequence shown here is derived from an EMBL/GenBank/DDBJ whole genome shotgun (WGS) entry which is preliminary data.</text>
</comment>